<dbReference type="Proteomes" id="UP000317036">
    <property type="component" value="Unassembled WGS sequence"/>
</dbReference>
<reference evidence="1 2" key="1">
    <citation type="submission" date="2019-07" db="EMBL/GenBank/DDBJ databases">
        <authorList>
            <person name="Kim J."/>
        </authorList>
    </citation>
    <scope>NUCLEOTIDE SEQUENCE [LARGE SCALE GENOMIC DNA]</scope>
    <source>
        <strain evidence="1 2">JC52</strain>
    </source>
</reference>
<proteinExistence type="predicted"/>
<keyword evidence="2" id="KW-1185">Reference proteome</keyword>
<dbReference type="RefSeq" id="WP_144854935.1">
    <property type="nucleotide sequence ID" value="NZ_VNJI01000083.1"/>
</dbReference>
<name>A0A559JHM9_9BACL</name>
<comment type="caution">
    <text evidence="1">The sequence shown here is derived from an EMBL/GenBank/DDBJ whole genome shotgun (WGS) entry which is preliminary data.</text>
</comment>
<organism evidence="1 2">
    <name type="scientific">Paenibacillus cremeus</name>
    <dbReference type="NCBI Taxonomy" id="2163881"/>
    <lineage>
        <taxon>Bacteria</taxon>
        <taxon>Bacillati</taxon>
        <taxon>Bacillota</taxon>
        <taxon>Bacilli</taxon>
        <taxon>Bacillales</taxon>
        <taxon>Paenibacillaceae</taxon>
        <taxon>Paenibacillus</taxon>
    </lineage>
</organism>
<dbReference type="AlphaFoldDB" id="A0A559JHM9"/>
<evidence type="ECO:0000313" key="1">
    <source>
        <dbReference type="EMBL" id="TVX99379.1"/>
    </source>
</evidence>
<dbReference type="OrthoDB" id="2680162at2"/>
<dbReference type="EMBL" id="VNJI01000083">
    <property type="protein sequence ID" value="TVX99379.1"/>
    <property type="molecule type" value="Genomic_DNA"/>
</dbReference>
<evidence type="ECO:0000313" key="2">
    <source>
        <dbReference type="Proteomes" id="UP000317036"/>
    </source>
</evidence>
<accession>A0A559JHM9</accession>
<gene>
    <name evidence="1" type="ORF">FPZ49_33940</name>
</gene>
<protein>
    <submittedName>
        <fullName evidence="1">Uncharacterized protein</fullName>
    </submittedName>
</protein>
<sequence>MKAMFEINMNDPKEVSGLKELLEVRLSQLEADDEDSVGSPIESRTEQMNNIDRLRDFASQASPNQIDALKWMKANPGPFSAHLIKNDIPILAPHGALSGVFRPGRWQRITGGTKEGFPFLQIDWNHEKGCGIYRGLTPEEADALQL</sequence>